<evidence type="ECO:0000313" key="3">
    <source>
        <dbReference type="Proteomes" id="UP001230915"/>
    </source>
</evidence>
<organism evidence="2 3">
    <name type="scientific">Mesonia profundi</name>
    <dbReference type="NCBI Taxonomy" id="3070998"/>
    <lineage>
        <taxon>Bacteria</taxon>
        <taxon>Pseudomonadati</taxon>
        <taxon>Bacteroidota</taxon>
        <taxon>Flavobacteriia</taxon>
        <taxon>Flavobacteriales</taxon>
        <taxon>Flavobacteriaceae</taxon>
        <taxon>Mesonia</taxon>
    </lineage>
</organism>
<dbReference type="InterPro" id="IPR001437">
    <property type="entry name" value="Tscrpt_elong_fac_GreA/B_C"/>
</dbReference>
<dbReference type="PANTHER" id="PTHR30437">
    <property type="entry name" value="TRANSCRIPTION ELONGATION FACTOR GREA"/>
    <property type="match status" value="1"/>
</dbReference>
<name>A0ABU1A166_9FLAO</name>
<dbReference type="InterPro" id="IPR023459">
    <property type="entry name" value="Tscrpt_elong_fac_GreA/B_fam"/>
</dbReference>
<accession>A0ABU1A166</accession>
<evidence type="ECO:0000313" key="2">
    <source>
        <dbReference type="EMBL" id="MDQ7917449.1"/>
    </source>
</evidence>
<dbReference type="RefSeq" id="WP_308864197.1">
    <property type="nucleotide sequence ID" value="NZ_JAVHUL010000017.1"/>
</dbReference>
<comment type="caution">
    <text evidence="2">The sequence shown here is derived from an EMBL/GenBank/DDBJ whole genome shotgun (WGS) entry which is preliminary data.</text>
</comment>
<sequence length="123" mass="14149">MIEKKEFDLIKRIISLGRYQQDDTYRTSISKLKEELTKAKVVKEKDMPEDVIRFNSLVTIKTPSLEKTYQLVTPEHGDLKNNKISFLAPMGLALFGYAKDDEITWHFPSGESAIKIIDVKQTT</sequence>
<dbReference type="GO" id="GO:0003746">
    <property type="term" value="F:translation elongation factor activity"/>
    <property type="evidence" value="ECO:0007669"/>
    <property type="project" value="UniProtKB-KW"/>
</dbReference>
<protein>
    <submittedName>
        <fullName evidence="2">GreA/GreB family elongation factor</fullName>
    </submittedName>
</protein>
<evidence type="ECO:0000259" key="1">
    <source>
        <dbReference type="Pfam" id="PF01272"/>
    </source>
</evidence>
<feature type="domain" description="Transcription elongation factor GreA/GreB C-terminal" evidence="1">
    <location>
        <begin position="48"/>
        <end position="120"/>
    </location>
</feature>
<dbReference type="PIRSF" id="PIRSF006092">
    <property type="entry name" value="GreA_GreB"/>
    <property type="match status" value="1"/>
</dbReference>
<proteinExistence type="predicted"/>
<dbReference type="PANTHER" id="PTHR30437:SF5">
    <property type="entry name" value="REGULATOR OF NUCLEOSIDE DIPHOSPHATE KINASE"/>
    <property type="match status" value="1"/>
</dbReference>
<keyword evidence="2" id="KW-0251">Elongation factor</keyword>
<dbReference type="Pfam" id="PF01272">
    <property type="entry name" value="GreA_GreB"/>
    <property type="match status" value="1"/>
</dbReference>
<keyword evidence="3" id="KW-1185">Reference proteome</keyword>
<keyword evidence="2" id="KW-0648">Protein biosynthesis</keyword>
<gene>
    <name evidence="2" type="ORF">RBU60_07675</name>
</gene>
<reference evidence="2 3" key="1">
    <citation type="submission" date="2023-08" db="EMBL/GenBank/DDBJ databases">
        <title>Mesonia sp. MT50, isolated from deep-sea sediment of the Mariana Trench.</title>
        <authorList>
            <person name="Fu H."/>
        </authorList>
    </citation>
    <scope>NUCLEOTIDE SEQUENCE [LARGE SCALE GENOMIC DNA]</scope>
    <source>
        <strain evidence="2 3">MT50</strain>
    </source>
</reference>
<dbReference type="InterPro" id="IPR036953">
    <property type="entry name" value="GreA/GreB_C_sf"/>
</dbReference>
<dbReference type="SUPFAM" id="SSF54534">
    <property type="entry name" value="FKBP-like"/>
    <property type="match status" value="1"/>
</dbReference>
<dbReference type="Proteomes" id="UP001230915">
    <property type="component" value="Unassembled WGS sequence"/>
</dbReference>
<dbReference type="Gene3D" id="3.10.50.30">
    <property type="entry name" value="Transcription elongation factor, GreA/GreB, C-terminal domain"/>
    <property type="match status" value="1"/>
</dbReference>
<dbReference type="EMBL" id="JAVHUL010000017">
    <property type="protein sequence ID" value="MDQ7917449.1"/>
    <property type="molecule type" value="Genomic_DNA"/>
</dbReference>